<reference evidence="2 3" key="1">
    <citation type="journal article" date="2023" name="Nucleic Acids Res.">
        <title>The hologenome of Daphnia magna reveals possible DNA methylation and microbiome-mediated evolution of the host genome.</title>
        <authorList>
            <person name="Chaturvedi A."/>
            <person name="Li X."/>
            <person name="Dhandapani V."/>
            <person name="Marshall H."/>
            <person name="Kissane S."/>
            <person name="Cuenca-Cambronero M."/>
            <person name="Asole G."/>
            <person name="Calvet F."/>
            <person name="Ruiz-Romero M."/>
            <person name="Marangio P."/>
            <person name="Guigo R."/>
            <person name="Rago D."/>
            <person name="Mirbahai L."/>
            <person name="Eastwood N."/>
            <person name="Colbourne J.K."/>
            <person name="Zhou J."/>
            <person name="Mallon E."/>
            <person name="Orsini L."/>
        </authorList>
    </citation>
    <scope>NUCLEOTIDE SEQUENCE [LARGE SCALE GENOMIC DNA]</scope>
    <source>
        <strain evidence="2">LRV0_1</strain>
    </source>
</reference>
<comment type="caution">
    <text evidence="2">The sequence shown here is derived from an EMBL/GenBank/DDBJ whole genome shotgun (WGS) entry which is preliminary data.</text>
</comment>
<organism evidence="2 3">
    <name type="scientific">Daphnia magna</name>
    <dbReference type="NCBI Taxonomy" id="35525"/>
    <lineage>
        <taxon>Eukaryota</taxon>
        <taxon>Metazoa</taxon>
        <taxon>Ecdysozoa</taxon>
        <taxon>Arthropoda</taxon>
        <taxon>Crustacea</taxon>
        <taxon>Branchiopoda</taxon>
        <taxon>Diplostraca</taxon>
        <taxon>Cladocera</taxon>
        <taxon>Anomopoda</taxon>
        <taxon>Daphniidae</taxon>
        <taxon>Daphnia</taxon>
    </lineage>
</organism>
<evidence type="ECO:0000313" key="2">
    <source>
        <dbReference type="EMBL" id="KAK4027368.1"/>
    </source>
</evidence>
<evidence type="ECO:0000256" key="1">
    <source>
        <dbReference type="SAM" id="MobiDB-lite"/>
    </source>
</evidence>
<feature type="region of interest" description="Disordered" evidence="1">
    <location>
        <begin position="23"/>
        <end position="42"/>
    </location>
</feature>
<protein>
    <submittedName>
        <fullName evidence="2">Uncharacterized protein</fullName>
    </submittedName>
</protein>
<dbReference type="Proteomes" id="UP001234178">
    <property type="component" value="Unassembled WGS sequence"/>
</dbReference>
<evidence type="ECO:0000313" key="3">
    <source>
        <dbReference type="Proteomes" id="UP001234178"/>
    </source>
</evidence>
<gene>
    <name evidence="2" type="ORF">OUZ56_016380</name>
</gene>
<sequence length="62" mass="6984">MTISCSLRMHIHVVDGKPVIAAHRRRSPESKRSISRFGQNTGTRSSGNFDLFTILTIDKNKN</sequence>
<accession>A0ABR0AQG4</accession>
<keyword evidence="3" id="KW-1185">Reference proteome</keyword>
<dbReference type="EMBL" id="JAOYFB010000038">
    <property type="protein sequence ID" value="KAK4027368.1"/>
    <property type="molecule type" value="Genomic_DNA"/>
</dbReference>
<name>A0ABR0AQG4_9CRUS</name>
<proteinExistence type="predicted"/>